<dbReference type="GO" id="GO:0005886">
    <property type="term" value="C:plasma membrane"/>
    <property type="evidence" value="ECO:0007669"/>
    <property type="project" value="UniProtKB-SubCell"/>
</dbReference>
<dbReference type="EMBL" id="CDOE01000046">
    <property type="protein sequence ID" value="CEN34070.1"/>
    <property type="molecule type" value="Genomic_DNA"/>
</dbReference>
<dbReference type="InterPro" id="IPR004477">
    <property type="entry name" value="ComEC_N"/>
</dbReference>
<accession>A0A0B7H3U6</accession>
<sequence length="671" mass="77256">MRFVNNAILLILIGFIIGILSSEWIFLSWQQLLIIGGILLITIAFHLYLASRKLFFRQGYSLHVFFASIFVGFLTSFLHNPSQKSTHYIHHLKENEYYTFLGNIAEQVSVSEYGTTYRVHLFRADDQKISGDVLCIFRKENSLEKEVTQGKTIAFIGKTSKFATIKNPNQFDYKQYMQQRGIFWRVEPINFKFLETSSVHTIKNLAEKSRRFLSNKLDKTQFSNQSKALLKALLLGNRSTLDDFLYQSFIDSGTVHLLAISGLHVGVIVAILLFFIGKLPNRNGWKIIRFLLLLSGLWSFAFLTGLSASVMRAVTMFSFVGVGLLLQKQQGRFDALMLSMLFLLMIRPNFLFDVGFQLSYAAVFSILAFFPILNCIEFKNKLLAYFWKLFALGATAQLGVLPFSLYYFHQFPILFFVGNLFMVPLLFPILVLGFLSLFLAVFNLLPNFVVFSLELLLEAMLFTAKTVASQEKFIFRDIYFDHYMLFCSVAIIFIFLIWLEVRKAKYLKILLCFVLVFQFTLFYAKYQAQTDQKTYVFHTPKNTLIGVRNGKQLTVYQKHKNSEKSISAYIKNSGVNRVNSKSIPSLLEIQKHRLLIIDSLGVYPKSDKVDFVLLSNSPKINLERMLRATNPTWVIADGSNFPWLASNWERTCKKLNIQFHNTSKSGSFLID</sequence>
<dbReference type="GeneID" id="69579693"/>
<evidence type="ECO:0000256" key="1">
    <source>
        <dbReference type="ARBA" id="ARBA00004651"/>
    </source>
</evidence>
<evidence type="ECO:0000313" key="6">
    <source>
        <dbReference type="EMBL" id="CEN34070.1"/>
    </source>
</evidence>
<comment type="subcellular location">
    <subcellularLocation>
        <location evidence="1">Cell membrane</location>
        <topology evidence="1">Multi-pass membrane protein</topology>
    </subcellularLocation>
</comment>
<dbReference type="NCBIfam" id="TIGR00360">
    <property type="entry name" value="ComEC_N-term"/>
    <property type="match status" value="1"/>
</dbReference>
<organism evidence="6 7">
    <name type="scientific">Capnocytophaga canimorsus</name>
    <dbReference type="NCBI Taxonomy" id="28188"/>
    <lineage>
        <taxon>Bacteria</taxon>
        <taxon>Pseudomonadati</taxon>
        <taxon>Bacteroidota</taxon>
        <taxon>Flavobacteriia</taxon>
        <taxon>Flavobacteriales</taxon>
        <taxon>Flavobacteriaceae</taxon>
        <taxon>Capnocytophaga</taxon>
    </lineage>
</organism>
<dbReference type="Pfam" id="PF03772">
    <property type="entry name" value="Competence"/>
    <property type="match status" value="1"/>
</dbReference>
<protein>
    <submittedName>
        <fullName evidence="6">ComE operon protein 3</fullName>
    </submittedName>
</protein>
<dbReference type="InterPro" id="IPR052159">
    <property type="entry name" value="Competence_DNA_uptake"/>
</dbReference>
<keyword evidence="3" id="KW-0812">Transmembrane</keyword>
<keyword evidence="5" id="KW-0472">Membrane</keyword>
<dbReference type="Proteomes" id="UP000044026">
    <property type="component" value="Unassembled WGS sequence"/>
</dbReference>
<dbReference type="AlphaFoldDB" id="A0A0B7H3U6"/>
<evidence type="ECO:0000313" key="7">
    <source>
        <dbReference type="Proteomes" id="UP000044026"/>
    </source>
</evidence>
<keyword evidence="4" id="KW-1133">Transmembrane helix</keyword>
<gene>
    <name evidence="6" type="ORF">CCAN12_500042</name>
</gene>
<proteinExistence type="predicted"/>
<reference evidence="6 7" key="1">
    <citation type="submission" date="2015-01" db="EMBL/GenBank/DDBJ databases">
        <authorList>
            <person name="Xiang T."/>
            <person name="Song Y."/>
            <person name="Huang L."/>
            <person name="Wang B."/>
            <person name="Wu P."/>
        </authorList>
    </citation>
    <scope>NUCLEOTIDE SEQUENCE [LARGE SCALE GENOMIC DNA]</scope>
    <source>
        <strain evidence="6 7">Cc12</strain>
    </source>
</reference>
<name>A0A0B7H3U6_9FLAO</name>
<evidence type="ECO:0000256" key="3">
    <source>
        <dbReference type="ARBA" id="ARBA00022692"/>
    </source>
</evidence>
<keyword evidence="2" id="KW-1003">Cell membrane</keyword>
<dbReference type="Pfam" id="PF13567">
    <property type="entry name" value="DUF4131"/>
    <property type="match status" value="1"/>
</dbReference>
<evidence type="ECO:0000256" key="4">
    <source>
        <dbReference type="ARBA" id="ARBA00022989"/>
    </source>
</evidence>
<dbReference type="PANTHER" id="PTHR30619:SF1">
    <property type="entry name" value="RECOMBINATION PROTEIN 2"/>
    <property type="match status" value="1"/>
</dbReference>
<dbReference type="PANTHER" id="PTHR30619">
    <property type="entry name" value="DNA INTERNALIZATION/COMPETENCE PROTEIN COMEC/REC2"/>
    <property type="match status" value="1"/>
</dbReference>
<evidence type="ECO:0000256" key="5">
    <source>
        <dbReference type="ARBA" id="ARBA00023136"/>
    </source>
</evidence>
<dbReference type="InterPro" id="IPR025405">
    <property type="entry name" value="DUF4131"/>
</dbReference>
<dbReference type="RefSeq" id="WP_041999274.1">
    <property type="nucleotide sequence ID" value="NZ_CP022382.1"/>
</dbReference>
<evidence type="ECO:0000256" key="2">
    <source>
        <dbReference type="ARBA" id="ARBA00022475"/>
    </source>
</evidence>